<dbReference type="InterPro" id="IPR050464">
    <property type="entry name" value="Zeta_carotene_desat/Oxidored"/>
</dbReference>
<sequence length="468" mass="53489">MKNTIIVGSGISGLLSAYILSNKKNPNHIILIDKSKEPGGLLRAFDYGNNGKFDYGMHNMLETSIPELDRILYGFLPDREWQILEGSKRDIAGIYYNGQLQHETPYFDLRNLDENTYKICIAELFIHLNKKLKGEVIENKNGTACEYAYSRFGKVVADHTIIPAIEKIYRKSANDLDYMATIFTPMTRVALFDEPLTRDMTTSPILKDHIAFVDQRNLPLERSSNRRGFYPVKYGMYRIVEAIVQELCRKGVQILTQAEIAKIEANQGIISSVYIRQQNQEHHIDDIDQLIWTANIPFLGKLLGVDLSQFTSDPSLKTVVISLLLNKQLEMGDLYYFFCYDQAFNTYRLTNFSNYCHGAYRNGGYPISMELLVSDEDVKSSISLEKEAEKELFRFQVTAPDTQVIFSKAEVLEGGFPMPSMNNISSLRKITSDIKNMNLKNLILTGIMAEDNLFFQTDILIDVYNKLK</sequence>
<evidence type="ECO:0000313" key="1">
    <source>
        <dbReference type="EMBL" id="PPJ63038.1"/>
    </source>
</evidence>
<organism evidence="1 2">
    <name type="scientific">Cuspidothrix issatschenkoi CHARLIE-1</name>
    <dbReference type="NCBI Taxonomy" id="2052836"/>
    <lineage>
        <taxon>Bacteria</taxon>
        <taxon>Bacillati</taxon>
        <taxon>Cyanobacteriota</taxon>
        <taxon>Cyanophyceae</taxon>
        <taxon>Nostocales</taxon>
        <taxon>Aphanizomenonaceae</taxon>
        <taxon>Cuspidothrix</taxon>
    </lineage>
</organism>
<keyword evidence="2" id="KW-1185">Reference proteome</keyword>
<dbReference type="InterPro" id="IPR036188">
    <property type="entry name" value="FAD/NAD-bd_sf"/>
</dbReference>
<dbReference type="RefSeq" id="WP_104388152.1">
    <property type="nucleotide sequence ID" value="NZ_PGEM01000083.1"/>
</dbReference>
<name>A0A2S6CTD4_9CYAN</name>
<dbReference type="Gene3D" id="3.50.50.60">
    <property type="entry name" value="FAD/NAD(P)-binding domain"/>
    <property type="match status" value="1"/>
</dbReference>
<comment type="caution">
    <text evidence="1">The sequence shown here is derived from an EMBL/GenBank/DDBJ whole genome shotgun (WGS) entry which is preliminary data.</text>
</comment>
<accession>A0A2S6CTD4</accession>
<reference evidence="1 2" key="1">
    <citation type="submission" date="2018-02" db="EMBL/GenBank/DDBJ databases">
        <title>Discovery of a pederin family compound in a non-symbiotic bloom-forming cyanobacterium.</title>
        <authorList>
            <person name="Kust A."/>
            <person name="Mares J."/>
            <person name="Jokela J."/>
            <person name="Urajova P."/>
            <person name="Hajek J."/>
            <person name="Saurav K."/>
            <person name="Voracova K."/>
            <person name="Fewer D.P."/>
            <person name="Haapaniemi E."/>
            <person name="Permi P."/>
            <person name="Rehakova K."/>
            <person name="Sivonen K."/>
            <person name="Hrouzek P."/>
        </authorList>
    </citation>
    <scope>NUCLEOTIDE SEQUENCE [LARGE SCALE GENOMIC DNA]</scope>
    <source>
        <strain evidence="1 2">CHARLIE-1</strain>
    </source>
</reference>
<dbReference type="PANTHER" id="PTHR42923:SF3">
    <property type="entry name" value="PROTOPORPHYRINOGEN OXIDASE"/>
    <property type="match status" value="1"/>
</dbReference>
<proteinExistence type="predicted"/>
<dbReference type="SUPFAM" id="SSF51905">
    <property type="entry name" value="FAD/NAD(P)-binding domain"/>
    <property type="match status" value="1"/>
</dbReference>
<dbReference type="OrthoDB" id="25353at2"/>
<evidence type="ECO:0008006" key="3">
    <source>
        <dbReference type="Google" id="ProtNLM"/>
    </source>
</evidence>
<dbReference type="GO" id="GO:0016491">
    <property type="term" value="F:oxidoreductase activity"/>
    <property type="evidence" value="ECO:0007669"/>
    <property type="project" value="TreeGrafter"/>
</dbReference>
<dbReference type="Pfam" id="PF13450">
    <property type="entry name" value="NAD_binding_8"/>
    <property type="match status" value="1"/>
</dbReference>
<gene>
    <name evidence="1" type="ORF">CUN59_12470</name>
</gene>
<dbReference type="PANTHER" id="PTHR42923">
    <property type="entry name" value="PROTOPORPHYRINOGEN OXIDASE"/>
    <property type="match status" value="1"/>
</dbReference>
<evidence type="ECO:0000313" key="2">
    <source>
        <dbReference type="Proteomes" id="UP000239589"/>
    </source>
</evidence>
<dbReference type="Proteomes" id="UP000239589">
    <property type="component" value="Unassembled WGS sequence"/>
</dbReference>
<dbReference type="AlphaFoldDB" id="A0A2S6CTD4"/>
<dbReference type="EMBL" id="PGEM01000083">
    <property type="protein sequence ID" value="PPJ63038.1"/>
    <property type="molecule type" value="Genomic_DNA"/>
</dbReference>
<protein>
    <recommendedName>
        <fullName evidence="3">Amine oxidase domain-containing protein</fullName>
    </recommendedName>
</protein>